<dbReference type="AlphaFoldDB" id="A0A5J5DMA6"/>
<evidence type="ECO:0000313" key="2">
    <source>
        <dbReference type="Proteomes" id="UP000327493"/>
    </source>
</evidence>
<organism evidence="1 2">
    <name type="scientific">Etheostoma spectabile</name>
    <name type="common">orangethroat darter</name>
    <dbReference type="NCBI Taxonomy" id="54343"/>
    <lineage>
        <taxon>Eukaryota</taxon>
        <taxon>Metazoa</taxon>
        <taxon>Chordata</taxon>
        <taxon>Craniata</taxon>
        <taxon>Vertebrata</taxon>
        <taxon>Euteleostomi</taxon>
        <taxon>Actinopterygii</taxon>
        <taxon>Neopterygii</taxon>
        <taxon>Teleostei</taxon>
        <taxon>Neoteleostei</taxon>
        <taxon>Acanthomorphata</taxon>
        <taxon>Eupercaria</taxon>
        <taxon>Perciformes</taxon>
        <taxon>Percoidei</taxon>
        <taxon>Percidae</taxon>
        <taxon>Etheostomatinae</taxon>
        <taxon>Etheostoma</taxon>
    </lineage>
</organism>
<keyword evidence="2" id="KW-1185">Reference proteome</keyword>
<accession>A0A5J5DMA6</accession>
<proteinExistence type="predicted"/>
<protein>
    <submittedName>
        <fullName evidence="1">Uncharacterized protein</fullName>
    </submittedName>
</protein>
<dbReference type="Proteomes" id="UP000327493">
    <property type="component" value="Chromosome 3"/>
</dbReference>
<sequence>MFLTVCVSERNLHPVFEGACQFSSIPGHWSAGHLSTNTQFTKTHRIYWHSFPGRKPACSAYTFYLSPHNSRRGVGQATGALSSVPAVQGHGGTAEGLGLWGRAS</sequence>
<gene>
    <name evidence="1" type="ORF">FQN60_005133</name>
</gene>
<comment type="caution">
    <text evidence="1">The sequence shown here is derived from an EMBL/GenBank/DDBJ whole genome shotgun (WGS) entry which is preliminary data.</text>
</comment>
<reference evidence="1 2" key="1">
    <citation type="submission" date="2019-08" db="EMBL/GenBank/DDBJ databases">
        <title>A chromosome-level genome assembly, high-density linkage maps, and genome scans reveal the genomic architecture of hybrid incompatibilities underlying speciation via character displacement in darters (Percidae: Etheostominae).</title>
        <authorList>
            <person name="Moran R.L."/>
            <person name="Catchen J.M."/>
            <person name="Fuller R.C."/>
        </authorList>
    </citation>
    <scope>NUCLEOTIDE SEQUENCE [LARGE SCALE GENOMIC DNA]</scope>
    <source>
        <strain evidence="1">EspeVRDwgs_2016</strain>
        <tissue evidence="1">Muscle</tissue>
    </source>
</reference>
<dbReference type="EMBL" id="VOFY01000003">
    <property type="protein sequence ID" value="KAA8594299.1"/>
    <property type="molecule type" value="Genomic_DNA"/>
</dbReference>
<evidence type="ECO:0000313" key="1">
    <source>
        <dbReference type="EMBL" id="KAA8594299.1"/>
    </source>
</evidence>
<name>A0A5J5DMA6_9PERO</name>